<dbReference type="Proteomes" id="UP000198541">
    <property type="component" value="Unassembled WGS sequence"/>
</dbReference>
<dbReference type="AlphaFoldDB" id="A0A1H0E7W4"/>
<proteinExistence type="predicted"/>
<dbReference type="EMBL" id="FNIM01000014">
    <property type="protein sequence ID" value="SDN78474.1"/>
    <property type="molecule type" value="Genomic_DNA"/>
</dbReference>
<accession>A0A1H0E7W4</accession>
<name>A0A1H0E7W4_9ACTO</name>
<evidence type="ECO:0000256" key="1">
    <source>
        <dbReference type="SAM" id="MobiDB-lite"/>
    </source>
</evidence>
<evidence type="ECO:0000313" key="2">
    <source>
        <dbReference type="EMBL" id="SDN78474.1"/>
    </source>
</evidence>
<feature type="compositionally biased region" description="Basic and acidic residues" evidence="1">
    <location>
        <begin position="36"/>
        <end position="78"/>
    </location>
</feature>
<dbReference type="RefSeq" id="WP_245690610.1">
    <property type="nucleotide sequence ID" value="NZ_FNIM01000014.1"/>
</dbReference>
<evidence type="ECO:0000313" key="3">
    <source>
        <dbReference type="Proteomes" id="UP000198541"/>
    </source>
</evidence>
<reference evidence="3" key="1">
    <citation type="submission" date="2016-10" db="EMBL/GenBank/DDBJ databases">
        <authorList>
            <person name="Varghese N."/>
            <person name="Submissions S."/>
        </authorList>
    </citation>
    <scope>NUCLEOTIDE SEQUENCE [LARGE SCALE GENOMIC DNA]</scope>
    <source>
        <strain evidence="3">DSM 27982</strain>
    </source>
</reference>
<gene>
    <name evidence="2" type="ORF">SAMN05216355_11450</name>
</gene>
<organism evidence="2 3">
    <name type="scientific">Actinomyces ruminicola</name>
    <dbReference type="NCBI Taxonomy" id="332524"/>
    <lineage>
        <taxon>Bacteria</taxon>
        <taxon>Bacillati</taxon>
        <taxon>Actinomycetota</taxon>
        <taxon>Actinomycetes</taxon>
        <taxon>Actinomycetales</taxon>
        <taxon>Actinomycetaceae</taxon>
        <taxon>Actinomyces</taxon>
    </lineage>
</organism>
<protein>
    <submittedName>
        <fullName evidence="2">Uncharacterized protein</fullName>
    </submittedName>
</protein>
<feature type="region of interest" description="Disordered" evidence="1">
    <location>
        <begin position="1"/>
        <end position="78"/>
    </location>
</feature>
<sequence>MSEPAGTRRRRRAVALSPQDAARVARGEAPQAQAEAQRRRGMDALADARSRDGGVLDRTSPDHANDARLLREVPPHWS</sequence>
<keyword evidence="3" id="KW-1185">Reference proteome</keyword>